<keyword evidence="5" id="KW-0547">Nucleotide-binding</keyword>
<dbReference type="CDD" id="cd00075">
    <property type="entry name" value="HATPase"/>
    <property type="match status" value="1"/>
</dbReference>
<feature type="transmembrane region" description="Helical" evidence="10">
    <location>
        <begin position="23"/>
        <end position="44"/>
    </location>
</feature>
<evidence type="ECO:0000313" key="13">
    <source>
        <dbReference type="Proteomes" id="UP000316330"/>
    </source>
</evidence>
<keyword evidence="6" id="KW-0418">Kinase</keyword>
<evidence type="ECO:0000256" key="1">
    <source>
        <dbReference type="ARBA" id="ARBA00000085"/>
    </source>
</evidence>
<evidence type="ECO:0000256" key="8">
    <source>
        <dbReference type="ARBA" id="ARBA00023012"/>
    </source>
</evidence>
<feature type="transmembrane region" description="Helical" evidence="10">
    <location>
        <begin position="123"/>
        <end position="141"/>
    </location>
</feature>
<keyword evidence="10" id="KW-0812">Transmembrane</keyword>
<dbReference type="CDD" id="cd00082">
    <property type="entry name" value="HisKA"/>
    <property type="match status" value="1"/>
</dbReference>
<comment type="caution">
    <text evidence="12">The sequence shown here is derived from an EMBL/GenBank/DDBJ whole genome shotgun (WGS) entry which is preliminary data.</text>
</comment>
<dbReference type="PRINTS" id="PR00344">
    <property type="entry name" value="BCTRLSENSOR"/>
</dbReference>
<dbReference type="AlphaFoldDB" id="A0A559J540"/>
<protein>
    <recommendedName>
        <fullName evidence="2">histidine kinase</fullName>
        <ecNumber evidence="2">2.7.13.3</ecNumber>
    </recommendedName>
</protein>
<gene>
    <name evidence="12" type="ORF">FPZ45_24275</name>
</gene>
<dbReference type="PROSITE" id="PS50109">
    <property type="entry name" value="HIS_KIN"/>
    <property type="match status" value="1"/>
</dbReference>
<evidence type="ECO:0000256" key="3">
    <source>
        <dbReference type="ARBA" id="ARBA00022553"/>
    </source>
</evidence>
<name>A0A559J540_9BACL</name>
<dbReference type="PANTHER" id="PTHR43547">
    <property type="entry name" value="TWO-COMPONENT HISTIDINE KINASE"/>
    <property type="match status" value="1"/>
</dbReference>
<reference evidence="12 13" key="1">
    <citation type="submission" date="2019-07" db="EMBL/GenBank/DDBJ databases">
        <authorList>
            <person name="Kim J."/>
        </authorList>
    </citation>
    <scope>NUCLEOTIDE SEQUENCE [LARGE SCALE GENOMIC DNA]</scope>
    <source>
        <strain evidence="12 13">G13</strain>
    </source>
</reference>
<dbReference type="Pfam" id="PF00512">
    <property type="entry name" value="HisKA"/>
    <property type="match status" value="1"/>
</dbReference>
<evidence type="ECO:0000256" key="10">
    <source>
        <dbReference type="SAM" id="Phobius"/>
    </source>
</evidence>
<sequence>MERVAEAKIGFARLLRNPFARNLTVILIFLFVLAAGLIAFYSHYSAEKLKREWMDHEAAVLGRLAEEHPEQAAEWLGYVAESDSISQETIEAGRRLMERYGMTSALETRWFPVIGDFVVHTRWYLLLGVCVLFLIAGWLLYRETHGYLRKIRSLAVALEDVVKHNQPMPYRLYDEGELGLLANGTQELALRLQETIEQLHREKTFLKQTVADISHQLKTPLASLTIYVDLLQGDRLDPAHSAEFLERCRHELDRMEWLTLTLLKLARLEADALEMNIDKADLNETVRNAVSSVRKLADAKRIDIRIEQPQASLVVDHDPRWLEEAIVNLLKNAIEHSPNDGTVAVSLEQTPVFTRLRIIDRGSGIDARHVPHIFKKFYRSSKEGSGVGLGLPLAKSIVEKHGGVLSVAANPSGGTIFHMTLPLHPFPADPANLTKL</sequence>
<evidence type="ECO:0000256" key="7">
    <source>
        <dbReference type="ARBA" id="ARBA00022840"/>
    </source>
</evidence>
<dbReference type="EC" id="2.7.13.3" evidence="2"/>
<dbReference type="InterPro" id="IPR003594">
    <property type="entry name" value="HATPase_dom"/>
</dbReference>
<evidence type="ECO:0000313" key="12">
    <source>
        <dbReference type="EMBL" id="TVX95003.1"/>
    </source>
</evidence>
<keyword evidence="10" id="KW-1133">Transmembrane helix</keyword>
<keyword evidence="8" id="KW-0902">Two-component regulatory system</keyword>
<evidence type="ECO:0000256" key="5">
    <source>
        <dbReference type="ARBA" id="ARBA00022741"/>
    </source>
</evidence>
<dbReference type="OrthoDB" id="9773956at2"/>
<dbReference type="GO" id="GO:0005524">
    <property type="term" value="F:ATP binding"/>
    <property type="evidence" value="ECO:0007669"/>
    <property type="project" value="UniProtKB-KW"/>
</dbReference>
<dbReference type="InterPro" id="IPR004358">
    <property type="entry name" value="Sig_transdc_His_kin-like_C"/>
</dbReference>
<dbReference type="Gene3D" id="1.10.287.130">
    <property type="match status" value="1"/>
</dbReference>
<evidence type="ECO:0000256" key="4">
    <source>
        <dbReference type="ARBA" id="ARBA00022679"/>
    </source>
</evidence>
<dbReference type="GO" id="GO:0000155">
    <property type="term" value="F:phosphorelay sensor kinase activity"/>
    <property type="evidence" value="ECO:0007669"/>
    <property type="project" value="InterPro"/>
</dbReference>
<keyword evidence="10" id="KW-0472">Membrane</keyword>
<dbReference type="RefSeq" id="WP_144707245.1">
    <property type="nucleotide sequence ID" value="NZ_VNJJ01000026.1"/>
</dbReference>
<feature type="coiled-coil region" evidence="9">
    <location>
        <begin position="182"/>
        <end position="209"/>
    </location>
</feature>
<evidence type="ECO:0000256" key="2">
    <source>
        <dbReference type="ARBA" id="ARBA00012438"/>
    </source>
</evidence>
<evidence type="ECO:0000256" key="6">
    <source>
        <dbReference type="ARBA" id="ARBA00022777"/>
    </source>
</evidence>
<dbReference type="SUPFAM" id="SSF55874">
    <property type="entry name" value="ATPase domain of HSP90 chaperone/DNA topoisomerase II/histidine kinase"/>
    <property type="match status" value="1"/>
</dbReference>
<comment type="catalytic activity">
    <reaction evidence="1">
        <text>ATP + protein L-histidine = ADP + protein N-phospho-L-histidine.</text>
        <dbReference type="EC" id="2.7.13.3"/>
    </reaction>
</comment>
<evidence type="ECO:0000259" key="11">
    <source>
        <dbReference type="PROSITE" id="PS50109"/>
    </source>
</evidence>
<dbReference type="Pfam" id="PF02518">
    <property type="entry name" value="HATPase_c"/>
    <property type="match status" value="1"/>
</dbReference>
<evidence type="ECO:0000256" key="9">
    <source>
        <dbReference type="SAM" id="Coils"/>
    </source>
</evidence>
<keyword evidence="13" id="KW-1185">Reference proteome</keyword>
<dbReference type="SMART" id="SM00387">
    <property type="entry name" value="HATPase_c"/>
    <property type="match status" value="1"/>
</dbReference>
<accession>A0A559J540</accession>
<dbReference type="InterPro" id="IPR003661">
    <property type="entry name" value="HisK_dim/P_dom"/>
</dbReference>
<keyword evidence="3" id="KW-0597">Phosphoprotein</keyword>
<dbReference type="EMBL" id="VNJJ01000026">
    <property type="protein sequence ID" value="TVX95003.1"/>
    <property type="molecule type" value="Genomic_DNA"/>
</dbReference>
<feature type="domain" description="Histidine kinase" evidence="11">
    <location>
        <begin position="212"/>
        <end position="425"/>
    </location>
</feature>
<organism evidence="12 13">
    <name type="scientific">Cohnella terricola</name>
    <dbReference type="NCBI Taxonomy" id="1289167"/>
    <lineage>
        <taxon>Bacteria</taxon>
        <taxon>Bacillati</taxon>
        <taxon>Bacillota</taxon>
        <taxon>Bacilli</taxon>
        <taxon>Bacillales</taxon>
        <taxon>Paenibacillaceae</taxon>
        <taxon>Cohnella</taxon>
    </lineage>
</organism>
<dbReference type="Proteomes" id="UP000316330">
    <property type="component" value="Unassembled WGS sequence"/>
</dbReference>
<keyword evidence="9" id="KW-0175">Coiled coil</keyword>
<dbReference type="SUPFAM" id="SSF47384">
    <property type="entry name" value="Homodimeric domain of signal transducing histidine kinase"/>
    <property type="match status" value="1"/>
</dbReference>
<keyword evidence="4" id="KW-0808">Transferase</keyword>
<dbReference type="SMART" id="SM00388">
    <property type="entry name" value="HisKA"/>
    <property type="match status" value="1"/>
</dbReference>
<dbReference type="Gene3D" id="3.30.565.10">
    <property type="entry name" value="Histidine kinase-like ATPase, C-terminal domain"/>
    <property type="match status" value="1"/>
</dbReference>
<dbReference type="PANTHER" id="PTHR43547:SF2">
    <property type="entry name" value="HYBRID SIGNAL TRANSDUCTION HISTIDINE KINASE C"/>
    <property type="match status" value="1"/>
</dbReference>
<dbReference type="InterPro" id="IPR005467">
    <property type="entry name" value="His_kinase_dom"/>
</dbReference>
<keyword evidence="7" id="KW-0067">ATP-binding</keyword>
<dbReference type="InterPro" id="IPR036890">
    <property type="entry name" value="HATPase_C_sf"/>
</dbReference>
<proteinExistence type="predicted"/>
<dbReference type="InterPro" id="IPR036097">
    <property type="entry name" value="HisK_dim/P_sf"/>
</dbReference>